<dbReference type="InterPro" id="IPR009057">
    <property type="entry name" value="Homeodomain-like_sf"/>
</dbReference>
<comment type="caution">
    <text evidence="5">The sequence shown here is derived from an EMBL/GenBank/DDBJ whole genome shotgun (WGS) entry which is preliminary data.</text>
</comment>
<evidence type="ECO:0000313" key="5">
    <source>
        <dbReference type="EMBL" id="MFC6761999.1"/>
    </source>
</evidence>
<evidence type="ECO:0000256" key="2">
    <source>
        <dbReference type="ARBA" id="ARBA00023125"/>
    </source>
</evidence>
<dbReference type="InterPro" id="IPR018062">
    <property type="entry name" value="HTH_AraC-typ_CS"/>
</dbReference>
<organism evidence="5 6">
    <name type="scientific">Sulfitobacter porphyrae</name>
    <dbReference type="NCBI Taxonomy" id="1246864"/>
    <lineage>
        <taxon>Bacteria</taxon>
        <taxon>Pseudomonadati</taxon>
        <taxon>Pseudomonadota</taxon>
        <taxon>Alphaproteobacteria</taxon>
        <taxon>Rhodobacterales</taxon>
        <taxon>Roseobacteraceae</taxon>
        <taxon>Sulfitobacter</taxon>
    </lineage>
</organism>
<evidence type="ECO:0000256" key="1">
    <source>
        <dbReference type="ARBA" id="ARBA00023015"/>
    </source>
</evidence>
<dbReference type="EMBL" id="JBHSWG010000003">
    <property type="protein sequence ID" value="MFC6761999.1"/>
    <property type="molecule type" value="Genomic_DNA"/>
</dbReference>
<keyword evidence="2" id="KW-0238">DNA-binding</keyword>
<name>A0ABW2BAD7_9RHOB</name>
<keyword evidence="1" id="KW-0805">Transcription regulation</keyword>
<dbReference type="Gene3D" id="1.10.10.60">
    <property type="entry name" value="Homeodomain-like"/>
    <property type="match status" value="1"/>
</dbReference>
<protein>
    <recommendedName>
        <fullName evidence="4">HTH araC/xylS-type domain-containing protein</fullName>
    </recommendedName>
</protein>
<dbReference type="InterPro" id="IPR018060">
    <property type="entry name" value="HTH_AraC"/>
</dbReference>
<gene>
    <name evidence="5" type="ORF">ACFQFQ_24845</name>
</gene>
<proteinExistence type="predicted"/>
<evidence type="ECO:0000256" key="3">
    <source>
        <dbReference type="ARBA" id="ARBA00023163"/>
    </source>
</evidence>
<dbReference type="Proteomes" id="UP001596353">
    <property type="component" value="Unassembled WGS sequence"/>
</dbReference>
<dbReference type="PROSITE" id="PS01124">
    <property type="entry name" value="HTH_ARAC_FAMILY_2"/>
    <property type="match status" value="1"/>
</dbReference>
<dbReference type="SUPFAM" id="SSF46689">
    <property type="entry name" value="Homeodomain-like"/>
    <property type="match status" value="1"/>
</dbReference>
<evidence type="ECO:0000313" key="6">
    <source>
        <dbReference type="Proteomes" id="UP001596353"/>
    </source>
</evidence>
<feature type="domain" description="HTH araC/xylS-type" evidence="4">
    <location>
        <begin position="53"/>
        <end position="100"/>
    </location>
</feature>
<sequence length="104" mass="11866">MHGDDIRRRLAIMLGDRGKSLIQSLDERFVREDRHLAVCRPVDINSVRQDVNRLDAARLLLARSVSLKSVAAQVGLFPTLRLSESFERRFGVAPRLFREMHAGL</sequence>
<dbReference type="PROSITE" id="PS00041">
    <property type="entry name" value="HTH_ARAC_FAMILY_1"/>
    <property type="match status" value="1"/>
</dbReference>
<accession>A0ABW2BAD7</accession>
<keyword evidence="3" id="KW-0804">Transcription</keyword>
<reference evidence="6" key="1">
    <citation type="journal article" date="2019" name="Int. J. Syst. Evol. Microbiol.">
        <title>The Global Catalogue of Microorganisms (GCM) 10K type strain sequencing project: providing services to taxonomists for standard genome sequencing and annotation.</title>
        <authorList>
            <consortium name="The Broad Institute Genomics Platform"/>
            <consortium name="The Broad Institute Genome Sequencing Center for Infectious Disease"/>
            <person name="Wu L."/>
            <person name="Ma J."/>
        </authorList>
    </citation>
    <scope>NUCLEOTIDE SEQUENCE [LARGE SCALE GENOMIC DNA]</scope>
    <source>
        <strain evidence="6">CCUG 66188</strain>
    </source>
</reference>
<keyword evidence="6" id="KW-1185">Reference proteome</keyword>
<evidence type="ECO:0000259" key="4">
    <source>
        <dbReference type="PROSITE" id="PS01124"/>
    </source>
</evidence>